<dbReference type="PROSITE" id="PS00018">
    <property type="entry name" value="EF_HAND_1"/>
    <property type="match status" value="2"/>
</dbReference>
<organism evidence="2 3">
    <name type="scientific">Aeoliella mucimassa</name>
    <dbReference type="NCBI Taxonomy" id="2527972"/>
    <lineage>
        <taxon>Bacteria</taxon>
        <taxon>Pseudomonadati</taxon>
        <taxon>Planctomycetota</taxon>
        <taxon>Planctomycetia</taxon>
        <taxon>Pirellulales</taxon>
        <taxon>Lacipirellulaceae</taxon>
        <taxon>Aeoliella</taxon>
    </lineage>
</organism>
<keyword evidence="3" id="KW-1185">Reference proteome</keyword>
<reference evidence="2 3" key="1">
    <citation type="submission" date="2019-02" db="EMBL/GenBank/DDBJ databases">
        <title>Deep-cultivation of Planctomycetes and their phenomic and genomic characterization uncovers novel biology.</title>
        <authorList>
            <person name="Wiegand S."/>
            <person name="Jogler M."/>
            <person name="Boedeker C."/>
            <person name="Pinto D."/>
            <person name="Vollmers J."/>
            <person name="Rivas-Marin E."/>
            <person name="Kohn T."/>
            <person name="Peeters S.H."/>
            <person name="Heuer A."/>
            <person name="Rast P."/>
            <person name="Oberbeckmann S."/>
            <person name="Bunk B."/>
            <person name="Jeske O."/>
            <person name="Meyerdierks A."/>
            <person name="Storesund J.E."/>
            <person name="Kallscheuer N."/>
            <person name="Luecker S."/>
            <person name="Lage O.M."/>
            <person name="Pohl T."/>
            <person name="Merkel B.J."/>
            <person name="Hornburger P."/>
            <person name="Mueller R.-W."/>
            <person name="Bruemmer F."/>
            <person name="Labrenz M."/>
            <person name="Spormann A.M."/>
            <person name="Op den Camp H."/>
            <person name="Overmann J."/>
            <person name="Amann R."/>
            <person name="Jetten M.S.M."/>
            <person name="Mascher T."/>
            <person name="Medema M.H."/>
            <person name="Devos D.P."/>
            <person name="Kaster A.-K."/>
            <person name="Ovreas L."/>
            <person name="Rohde M."/>
            <person name="Galperin M.Y."/>
            <person name="Jogler C."/>
        </authorList>
    </citation>
    <scope>NUCLEOTIDE SEQUENCE [LARGE SCALE GENOMIC DNA]</scope>
    <source>
        <strain evidence="2 3">Pan181</strain>
    </source>
</reference>
<dbReference type="KEGG" id="amuc:Pan181_30950"/>
<dbReference type="Gene3D" id="1.10.238.10">
    <property type="entry name" value="EF-hand"/>
    <property type="match status" value="1"/>
</dbReference>
<feature type="domain" description="EF-hand" evidence="1">
    <location>
        <begin position="50"/>
        <end position="85"/>
    </location>
</feature>
<proteinExistence type="predicted"/>
<accession>A0A518AQ85</accession>
<evidence type="ECO:0000313" key="3">
    <source>
        <dbReference type="Proteomes" id="UP000315750"/>
    </source>
</evidence>
<dbReference type="Pfam" id="PF13202">
    <property type="entry name" value="EF-hand_5"/>
    <property type="match status" value="2"/>
</dbReference>
<dbReference type="AlphaFoldDB" id="A0A518AQ85"/>
<evidence type="ECO:0000259" key="1">
    <source>
        <dbReference type="PROSITE" id="PS50222"/>
    </source>
</evidence>
<protein>
    <submittedName>
        <fullName evidence="2">EF hand</fullName>
    </submittedName>
</protein>
<dbReference type="Proteomes" id="UP000315750">
    <property type="component" value="Chromosome"/>
</dbReference>
<dbReference type="SUPFAM" id="SSF47473">
    <property type="entry name" value="EF-hand"/>
    <property type="match status" value="1"/>
</dbReference>
<gene>
    <name evidence="2" type="ORF">Pan181_30950</name>
</gene>
<evidence type="ECO:0000313" key="2">
    <source>
        <dbReference type="EMBL" id="QDU56883.1"/>
    </source>
</evidence>
<dbReference type="InterPro" id="IPR018247">
    <property type="entry name" value="EF_Hand_1_Ca_BS"/>
</dbReference>
<name>A0A518AQ85_9BACT</name>
<dbReference type="PROSITE" id="PS50222">
    <property type="entry name" value="EF_HAND_2"/>
    <property type="match status" value="1"/>
</dbReference>
<dbReference type="PROSITE" id="PS51257">
    <property type="entry name" value="PROKAR_LIPOPROTEIN"/>
    <property type="match status" value="1"/>
</dbReference>
<dbReference type="EMBL" id="CP036278">
    <property type="protein sequence ID" value="QDU56883.1"/>
    <property type="molecule type" value="Genomic_DNA"/>
</dbReference>
<dbReference type="InterPro" id="IPR002048">
    <property type="entry name" value="EF_hand_dom"/>
</dbReference>
<dbReference type="InterPro" id="IPR011992">
    <property type="entry name" value="EF-hand-dom_pair"/>
</dbReference>
<sequence>MRTLLKAICSLRSSCYESLGAVCVSLLLLSIACMTGCSDGASQITMPGFDPQAAAARAIEAYDQDKNGSISKAEMAASPALQGASKEIDQDGDGALSLAEIESRVEQYVASNTGLQSLSCRATVRGRPLAGAKVKFVPVEFLNEAIGPAEATLRANGSGAVMASGGKLPGLSPGLYRVEVYAPEGSGREIASEYNADSKLWYELNPLEPPALAEFSVEFQ</sequence>
<dbReference type="GO" id="GO:0005509">
    <property type="term" value="F:calcium ion binding"/>
    <property type="evidence" value="ECO:0007669"/>
    <property type="project" value="InterPro"/>
</dbReference>